<sequence>MNSLLRHPFRAFCFFFTFIFFSISPELTSSYELLSTDLQKRYRQILLPNVTGPESIAFDCRGRGPYVGVSDGRILKWLGARRGWSEFAVTSPGRKRELCDGSTDPRMEQTCGRPLGLKFDNRTCELYIADAYFGLLKARRGGSGAAEQLAAGYGGIPFKLTNALDVDPLSGDVYFTDSSRFYERRDYIMAIARGDRSGRVMKYNRRTGKVTVLLSRLSFPNGLALSKDNSFLVIAETGKIQLLRFWVRGPRAGTTEVFAQLGRYPDNIKRNHKGEFWVALNSGRGSLQTEAVSYVAEDAIPWFTKDPVAIKYDPNGRVMEMMDGKYEKTFESVSEVAEFSQTLWIGSVTMPYLGKFKV</sequence>
<keyword evidence="4" id="KW-0732">Signal</keyword>
<dbReference type="SUPFAM" id="SSF63829">
    <property type="entry name" value="Calcium-dependent phosphotriesterase"/>
    <property type="match status" value="1"/>
</dbReference>
<comment type="subcellular location">
    <subcellularLocation>
        <location evidence="1">Vacuole</location>
    </subcellularLocation>
</comment>
<evidence type="ECO:0000256" key="5">
    <source>
        <dbReference type="ARBA" id="ARBA00023180"/>
    </source>
</evidence>
<dbReference type="Pfam" id="PF03088">
    <property type="entry name" value="Str_synth"/>
    <property type="match status" value="1"/>
</dbReference>
<name>A0A6P8DXW1_PUNGR</name>
<dbReference type="Gene3D" id="2.120.10.30">
    <property type="entry name" value="TolB, C-terminal domain"/>
    <property type="match status" value="1"/>
</dbReference>
<dbReference type="InterPro" id="IPR018119">
    <property type="entry name" value="Strictosidine_synth_cons-reg"/>
</dbReference>
<reference evidence="7" key="1">
    <citation type="journal article" date="2020" name="Plant Biotechnol. J.">
        <title>The pomegranate (Punica granatum L.) draft genome dissects genetic divergence between soft- and hard-seeded cultivars.</title>
        <authorList>
            <person name="Luo X."/>
            <person name="Li H."/>
            <person name="Wu Z."/>
            <person name="Yao W."/>
            <person name="Zhao P."/>
            <person name="Cao D."/>
            <person name="Yu H."/>
            <person name="Li K."/>
            <person name="Poudel K."/>
            <person name="Zhao D."/>
            <person name="Zhang F."/>
            <person name="Xia X."/>
            <person name="Chen L."/>
            <person name="Wang Q."/>
            <person name="Jing D."/>
            <person name="Cao S."/>
        </authorList>
    </citation>
    <scope>NUCLEOTIDE SEQUENCE [LARGE SCALE GENOMIC DNA]</scope>
    <source>
        <strain evidence="7">cv. Tunisia</strain>
    </source>
</reference>
<evidence type="ECO:0000256" key="4">
    <source>
        <dbReference type="ARBA" id="ARBA00022729"/>
    </source>
</evidence>
<organism evidence="7 8">
    <name type="scientific">Punica granatum</name>
    <name type="common">Pomegranate</name>
    <dbReference type="NCBI Taxonomy" id="22663"/>
    <lineage>
        <taxon>Eukaryota</taxon>
        <taxon>Viridiplantae</taxon>
        <taxon>Streptophyta</taxon>
        <taxon>Embryophyta</taxon>
        <taxon>Tracheophyta</taxon>
        <taxon>Spermatophyta</taxon>
        <taxon>Magnoliopsida</taxon>
        <taxon>eudicotyledons</taxon>
        <taxon>Gunneridae</taxon>
        <taxon>Pentapetalae</taxon>
        <taxon>rosids</taxon>
        <taxon>malvids</taxon>
        <taxon>Myrtales</taxon>
        <taxon>Lythraceae</taxon>
        <taxon>Punica</taxon>
    </lineage>
</organism>
<dbReference type="AlphaFoldDB" id="A0A6P8DXW1"/>
<accession>A0A6P8DXW1</accession>
<proteinExistence type="inferred from homology"/>
<dbReference type="OrthoDB" id="5307922at2759"/>
<comment type="similarity">
    <text evidence="2">Belongs to the strictosidine synthase family.</text>
</comment>
<dbReference type="FunFam" id="2.120.10.30:FF:000032">
    <property type="entry name" value="Protein STRICTOSIDINE SYNTHASE-LIKE 13"/>
    <property type="match status" value="1"/>
</dbReference>
<evidence type="ECO:0000256" key="1">
    <source>
        <dbReference type="ARBA" id="ARBA00004116"/>
    </source>
</evidence>
<dbReference type="Pfam" id="PF20067">
    <property type="entry name" value="SSL_N"/>
    <property type="match status" value="1"/>
</dbReference>
<evidence type="ECO:0000259" key="6">
    <source>
        <dbReference type="Pfam" id="PF03088"/>
    </source>
</evidence>
<dbReference type="PANTHER" id="PTHR10426:SF86">
    <property type="entry name" value="PROTEIN STRICTOSIDINE SYNTHASE-LIKE 10-LIKE"/>
    <property type="match status" value="1"/>
</dbReference>
<dbReference type="GO" id="GO:0016787">
    <property type="term" value="F:hydrolase activity"/>
    <property type="evidence" value="ECO:0007669"/>
    <property type="project" value="TreeGrafter"/>
</dbReference>
<keyword evidence="5" id="KW-0325">Glycoprotein</keyword>
<dbReference type="GO" id="GO:0005773">
    <property type="term" value="C:vacuole"/>
    <property type="evidence" value="ECO:0007669"/>
    <property type="project" value="UniProtKB-SubCell"/>
</dbReference>
<dbReference type="Proteomes" id="UP000515151">
    <property type="component" value="Chromosome 6"/>
</dbReference>
<dbReference type="InterPro" id="IPR011042">
    <property type="entry name" value="6-blade_b-propeller_TolB-like"/>
</dbReference>
<evidence type="ECO:0000256" key="2">
    <source>
        <dbReference type="ARBA" id="ARBA00009191"/>
    </source>
</evidence>
<keyword evidence="3" id="KW-0926">Vacuole</keyword>
<evidence type="ECO:0000256" key="3">
    <source>
        <dbReference type="ARBA" id="ARBA00022554"/>
    </source>
</evidence>
<gene>
    <name evidence="8" type="primary">LOC116211957</name>
</gene>
<reference evidence="8" key="2">
    <citation type="submission" date="2025-08" db="UniProtKB">
        <authorList>
            <consortium name="RefSeq"/>
        </authorList>
    </citation>
    <scope>IDENTIFICATION</scope>
    <source>
        <tissue evidence="8">Leaf</tissue>
    </source>
</reference>
<dbReference type="RefSeq" id="XP_031402367.1">
    <property type="nucleotide sequence ID" value="XM_031546507.1"/>
</dbReference>
<evidence type="ECO:0000313" key="7">
    <source>
        <dbReference type="Proteomes" id="UP000515151"/>
    </source>
</evidence>
<dbReference type="GeneID" id="116211957"/>
<feature type="domain" description="Strictosidine synthase conserved region" evidence="6">
    <location>
        <begin position="162"/>
        <end position="249"/>
    </location>
</feature>
<keyword evidence="7" id="KW-1185">Reference proteome</keyword>
<dbReference type="GO" id="GO:0012505">
    <property type="term" value="C:endomembrane system"/>
    <property type="evidence" value="ECO:0007669"/>
    <property type="project" value="TreeGrafter"/>
</dbReference>
<dbReference type="PANTHER" id="PTHR10426">
    <property type="entry name" value="STRICTOSIDINE SYNTHASE-RELATED"/>
    <property type="match status" value="1"/>
</dbReference>
<evidence type="ECO:0000313" key="8">
    <source>
        <dbReference type="RefSeq" id="XP_031402367.1"/>
    </source>
</evidence>
<protein>
    <submittedName>
        <fullName evidence="8">Protein STRICTOSIDINE SYNTHASE-LIKE 10-like</fullName>
    </submittedName>
</protein>